<evidence type="ECO:0000256" key="1">
    <source>
        <dbReference type="SAM" id="MobiDB-lite"/>
    </source>
</evidence>
<evidence type="ECO:0000313" key="4">
    <source>
        <dbReference type="Proteomes" id="UP000271162"/>
    </source>
</evidence>
<name>A0A0N4YY65_NIPBR</name>
<gene>
    <name evidence="3" type="ORF">NBR_LOCUS22188</name>
</gene>
<feature type="compositionally biased region" description="Basic and acidic residues" evidence="1">
    <location>
        <begin position="173"/>
        <end position="183"/>
    </location>
</feature>
<keyword evidence="2" id="KW-0472">Membrane</keyword>
<feature type="region of interest" description="Disordered" evidence="1">
    <location>
        <begin position="45"/>
        <end position="92"/>
    </location>
</feature>
<feature type="compositionally biased region" description="Low complexity" evidence="1">
    <location>
        <begin position="50"/>
        <end position="60"/>
    </location>
</feature>
<keyword evidence="2" id="KW-1133">Transmembrane helix</keyword>
<evidence type="ECO:0000256" key="2">
    <source>
        <dbReference type="SAM" id="Phobius"/>
    </source>
</evidence>
<dbReference type="Proteomes" id="UP000271162">
    <property type="component" value="Unassembled WGS sequence"/>
</dbReference>
<evidence type="ECO:0000313" key="5">
    <source>
        <dbReference type="WBParaSite" id="NBR_0002218701-mRNA-1"/>
    </source>
</evidence>
<protein>
    <submittedName>
        <fullName evidence="5">DUF4097 domain-containing protein</fullName>
    </submittedName>
</protein>
<reference evidence="5" key="1">
    <citation type="submission" date="2017-02" db="UniProtKB">
        <authorList>
            <consortium name="WormBaseParasite"/>
        </authorList>
    </citation>
    <scope>IDENTIFICATION</scope>
</reference>
<accession>A0A0N4YY65</accession>
<keyword evidence="4" id="KW-1185">Reference proteome</keyword>
<feature type="compositionally biased region" description="Low complexity" evidence="1">
    <location>
        <begin position="75"/>
        <end position="89"/>
    </location>
</feature>
<feature type="transmembrane region" description="Helical" evidence="2">
    <location>
        <begin position="20"/>
        <end position="40"/>
    </location>
</feature>
<dbReference type="AlphaFoldDB" id="A0A0N4YY65"/>
<sequence>PQDYDEFEEFIEVWTQNKPLLIGGAALAGVTLLCLLYCMCCRGGSSGTQKTAKPTAGSATKKTKTKDKDKKKKVSGSSGSTASVSAPVAEPKKMEGEKINLMEFAEKGRLVMRDARGEVKHVLDDDISGEIQRVQYDSGQNEIVQIGSGIEIIESSRSEVQTEENKTQVGSTERAKQQEKDGVKSVIKSAMNRPKTKKKKGHKVGHSLMLIICYQLKPKFNTPNV</sequence>
<organism evidence="5">
    <name type="scientific">Nippostrongylus brasiliensis</name>
    <name type="common">Rat hookworm</name>
    <dbReference type="NCBI Taxonomy" id="27835"/>
    <lineage>
        <taxon>Eukaryota</taxon>
        <taxon>Metazoa</taxon>
        <taxon>Ecdysozoa</taxon>
        <taxon>Nematoda</taxon>
        <taxon>Chromadorea</taxon>
        <taxon>Rhabditida</taxon>
        <taxon>Rhabditina</taxon>
        <taxon>Rhabditomorpha</taxon>
        <taxon>Strongyloidea</taxon>
        <taxon>Heligmosomidae</taxon>
        <taxon>Nippostrongylus</taxon>
    </lineage>
</organism>
<reference evidence="3 4" key="2">
    <citation type="submission" date="2018-11" db="EMBL/GenBank/DDBJ databases">
        <authorList>
            <consortium name="Pathogen Informatics"/>
        </authorList>
    </citation>
    <scope>NUCLEOTIDE SEQUENCE [LARGE SCALE GENOMIC DNA]</scope>
</reference>
<feature type="compositionally biased region" description="Basic residues" evidence="1">
    <location>
        <begin position="61"/>
        <end position="74"/>
    </location>
</feature>
<dbReference type="WBParaSite" id="NBR_0002218701-mRNA-1">
    <property type="protein sequence ID" value="NBR_0002218701-mRNA-1"/>
    <property type="gene ID" value="NBR_0002218701"/>
</dbReference>
<feature type="region of interest" description="Disordered" evidence="1">
    <location>
        <begin position="157"/>
        <end position="183"/>
    </location>
</feature>
<keyword evidence="2" id="KW-0812">Transmembrane</keyword>
<proteinExistence type="predicted"/>
<dbReference type="OMA" id="VIKSAMN"/>
<evidence type="ECO:0000313" key="3">
    <source>
        <dbReference type="EMBL" id="VDL86842.1"/>
    </source>
</evidence>
<dbReference type="EMBL" id="UYSL01027534">
    <property type="protein sequence ID" value="VDL86842.1"/>
    <property type="molecule type" value="Genomic_DNA"/>
</dbReference>